<dbReference type="GO" id="GO:0055085">
    <property type="term" value="P:transmembrane transport"/>
    <property type="evidence" value="ECO:0007669"/>
    <property type="project" value="InterPro"/>
</dbReference>
<organism evidence="8 9">
    <name type="scientific">Rhizopus stolonifer</name>
    <name type="common">Rhizopus nigricans</name>
    <dbReference type="NCBI Taxonomy" id="4846"/>
    <lineage>
        <taxon>Eukaryota</taxon>
        <taxon>Fungi</taxon>
        <taxon>Fungi incertae sedis</taxon>
        <taxon>Mucoromycota</taxon>
        <taxon>Mucoromycotina</taxon>
        <taxon>Mucoromycetes</taxon>
        <taxon>Mucorales</taxon>
        <taxon>Mucorineae</taxon>
        <taxon>Rhizopodaceae</taxon>
        <taxon>Rhizopus</taxon>
    </lineage>
</organism>
<evidence type="ECO:0000256" key="3">
    <source>
        <dbReference type="ARBA" id="ARBA00022989"/>
    </source>
</evidence>
<feature type="region of interest" description="Disordered" evidence="5">
    <location>
        <begin position="656"/>
        <end position="686"/>
    </location>
</feature>
<evidence type="ECO:0000256" key="1">
    <source>
        <dbReference type="ARBA" id="ARBA00004141"/>
    </source>
</evidence>
<feature type="transmembrane region" description="Helical" evidence="6">
    <location>
        <begin position="301"/>
        <end position="318"/>
    </location>
</feature>
<protein>
    <recommendedName>
        <fullName evidence="7">STAS domain-containing protein</fullName>
    </recommendedName>
</protein>
<dbReference type="EMBL" id="PJQM01001253">
    <property type="protein sequence ID" value="RCI02811.1"/>
    <property type="molecule type" value="Genomic_DNA"/>
</dbReference>
<sequence>MKEELPVIIDYTPKSLSYKGKQFMRKIPSLLKIYLISIFPIIQWIHRYNTTWLVQDMIAGITVGIVIVPQSMAYAKVANLDPQYGLYSSFVGSTLYCFFGTSKDISVGPISTVSLLISTAVNSVINANPNITPAEVAVSLGLHAGIISIVISLLRLGILVDFIPEPAIAGYMTGSAITIVISQWPKLFGIPDVSTHASPYMIFGQFFAKISHTHIDVAFGLSSLVFLYIVRYICVKIKPQSRILQKFVFLFGIMRNGLIVIVGTIISFLINMGRDDSLFSIIKTVPAGFDAMAVPRLHLDIFKKAGGIIPSIVLILVLEHISVAKSFGRICDYQIDPDQEILAIGMSNVIGSFFGGFPSTGAFSRTAIMARSGSRTPMAGVFSGAVVLLALYALTPAFYYIPDAVLAAVVIHAVSDLVSGSKYLKQLWHSNPIEIAVWAGAVIVTIFIDVQAGIYTAVGLSLIVMLYKMARPAVTVLSRVPSIQGPNKSGTMALETDENYFYVNEMDSNFQDNLVKLPKGILVLKLSDSIIYPNAEYISDKIVHIVKQRTRCANILDINKSNHDRLWNQGSQENFQSTLPVLEVIILDFSAVSRLDSTALQMLRTTQDTIDRYTGKKVEWHFAGLCQSVRRSLLYAQFGLLEGYDINMKQCSSSTSSDKSLISSMSDKEQQRTTSSSELKPNKTGAETGFMLSQHSVHDFETGSTSVTNTNPNNSDSTRKEHMPIDRYPCFHWDVNTAVRRICKKRCEA</sequence>
<evidence type="ECO:0000313" key="8">
    <source>
        <dbReference type="EMBL" id="RCI02811.1"/>
    </source>
</evidence>
<dbReference type="STRING" id="4846.A0A367KKZ2"/>
<dbReference type="OrthoDB" id="288203at2759"/>
<comment type="caution">
    <text evidence="8">The sequence shown here is derived from an EMBL/GenBank/DDBJ whole genome shotgun (WGS) entry which is preliminary data.</text>
</comment>
<evidence type="ECO:0000256" key="5">
    <source>
        <dbReference type="SAM" id="MobiDB-lite"/>
    </source>
</evidence>
<feature type="transmembrane region" description="Helical" evidence="6">
    <location>
        <begin position="52"/>
        <end position="72"/>
    </location>
</feature>
<feature type="transmembrane region" description="Helical" evidence="6">
    <location>
        <begin position="29"/>
        <end position="46"/>
    </location>
</feature>
<dbReference type="CDD" id="cd07042">
    <property type="entry name" value="STAS_SulP_like_sulfate_transporter"/>
    <property type="match status" value="1"/>
</dbReference>
<proteinExistence type="predicted"/>
<evidence type="ECO:0000256" key="6">
    <source>
        <dbReference type="SAM" id="Phobius"/>
    </source>
</evidence>
<evidence type="ECO:0000259" key="7">
    <source>
        <dbReference type="PROSITE" id="PS50801"/>
    </source>
</evidence>
<keyword evidence="9" id="KW-1185">Reference proteome</keyword>
<dbReference type="Gene3D" id="3.30.750.24">
    <property type="entry name" value="STAS domain"/>
    <property type="match status" value="1"/>
</dbReference>
<dbReference type="InterPro" id="IPR011547">
    <property type="entry name" value="SLC26A/SulP_dom"/>
</dbReference>
<comment type="subcellular location">
    <subcellularLocation>
        <location evidence="1">Membrane</location>
        <topology evidence="1">Multi-pass membrane protein</topology>
    </subcellularLocation>
</comment>
<dbReference type="PROSITE" id="PS50801">
    <property type="entry name" value="STAS"/>
    <property type="match status" value="1"/>
</dbReference>
<dbReference type="InterPro" id="IPR036513">
    <property type="entry name" value="STAS_dom_sf"/>
</dbReference>
<feature type="transmembrane region" description="Helical" evidence="6">
    <location>
        <begin position="436"/>
        <end position="467"/>
    </location>
</feature>
<dbReference type="PANTHER" id="PTHR11814">
    <property type="entry name" value="SULFATE TRANSPORTER"/>
    <property type="match status" value="1"/>
</dbReference>
<dbReference type="AlphaFoldDB" id="A0A367KKZ2"/>
<feature type="compositionally biased region" description="Low complexity" evidence="5">
    <location>
        <begin position="704"/>
        <end position="716"/>
    </location>
</feature>
<dbReference type="Pfam" id="PF01740">
    <property type="entry name" value="STAS"/>
    <property type="match status" value="1"/>
</dbReference>
<keyword evidence="4 6" id="KW-0472">Membrane</keyword>
<feature type="domain" description="STAS" evidence="7">
    <location>
        <begin position="511"/>
        <end position="633"/>
    </location>
</feature>
<reference evidence="8 9" key="1">
    <citation type="journal article" date="2018" name="G3 (Bethesda)">
        <title>Phylogenetic and Phylogenomic Definition of Rhizopus Species.</title>
        <authorList>
            <person name="Gryganskyi A.P."/>
            <person name="Golan J."/>
            <person name="Dolatabadi S."/>
            <person name="Mondo S."/>
            <person name="Robb S."/>
            <person name="Idnurm A."/>
            <person name="Muszewska A."/>
            <person name="Steczkiewicz K."/>
            <person name="Masonjones S."/>
            <person name="Liao H.L."/>
            <person name="Gajdeczka M.T."/>
            <person name="Anike F."/>
            <person name="Vuek A."/>
            <person name="Anishchenko I.M."/>
            <person name="Voigt K."/>
            <person name="de Hoog G.S."/>
            <person name="Smith M.E."/>
            <person name="Heitman J."/>
            <person name="Vilgalys R."/>
            <person name="Stajich J.E."/>
        </authorList>
    </citation>
    <scope>NUCLEOTIDE SEQUENCE [LARGE SCALE GENOMIC DNA]</scope>
    <source>
        <strain evidence="8 9">LSU 92-RS-03</strain>
    </source>
</reference>
<feature type="compositionally biased region" description="Low complexity" evidence="5">
    <location>
        <begin position="656"/>
        <end position="665"/>
    </location>
</feature>
<feature type="transmembrane region" description="Helical" evidence="6">
    <location>
        <begin position="379"/>
        <end position="399"/>
    </location>
</feature>
<dbReference type="Pfam" id="PF00916">
    <property type="entry name" value="Sulfate_transp"/>
    <property type="match status" value="1"/>
</dbReference>
<feature type="transmembrane region" description="Helical" evidence="6">
    <location>
        <begin position="217"/>
        <end position="235"/>
    </location>
</feature>
<name>A0A367KKZ2_RHIST</name>
<evidence type="ECO:0000256" key="4">
    <source>
        <dbReference type="ARBA" id="ARBA00023136"/>
    </source>
</evidence>
<dbReference type="NCBIfam" id="TIGR00815">
    <property type="entry name" value="sulP"/>
    <property type="match status" value="1"/>
</dbReference>
<dbReference type="GO" id="GO:0016020">
    <property type="term" value="C:membrane"/>
    <property type="evidence" value="ECO:0007669"/>
    <property type="project" value="UniProtKB-SubCell"/>
</dbReference>
<accession>A0A367KKZ2</accession>
<dbReference type="InterPro" id="IPR002645">
    <property type="entry name" value="STAS_dom"/>
</dbReference>
<feature type="region of interest" description="Disordered" evidence="5">
    <location>
        <begin position="701"/>
        <end position="721"/>
    </location>
</feature>
<gene>
    <name evidence="8" type="ORF">CU098_010650</name>
</gene>
<feature type="transmembrane region" description="Helical" evidence="6">
    <location>
        <begin position="107"/>
        <end position="125"/>
    </location>
</feature>
<dbReference type="Proteomes" id="UP000253551">
    <property type="component" value="Unassembled WGS sequence"/>
</dbReference>
<keyword evidence="3 6" id="KW-1133">Transmembrane helix</keyword>
<dbReference type="SUPFAM" id="SSF52091">
    <property type="entry name" value="SpoIIaa-like"/>
    <property type="match status" value="1"/>
</dbReference>
<dbReference type="InterPro" id="IPR001902">
    <property type="entry name" value="SLC26A/SulP_fam"/>
</dbReference>
<keyword evidence="2 6" id="KW-0812">Transmembrane</keyword>
<feature type="transmembrane region" description="Helical" evidence="6">
    <location>
        <begin position="247"/>
        <end position="270"/>
    </location>
</feature>
<feature type="transmembrane region" description="Helical" evidence="6">
    <location>
        <begin position="137"/>
        <end position="158"/>
    </location>
</feature>
<evidence type="ECO:0000313" key="9">
    <source>
        <dbReference type="Proteomes" id="UP000253551"/>
    </source>
</evidence>
<evidence type="ECO:0000256" key="2">
    <source>
        <dbReference type="ARBA" id="ARBA00022692"/>
    </source>
</evidence>